<protein>
    <submittedName>
        <fullName evidence="2">Uncharacterized protein</fullName>
    </submittedName>
</protein>
<evidence type="ECO:0000256" key="1">
    <source>
        <dbReference type="SAM" id="MobiDB-lite"/>
    </source>
</evidence>
<keyword evidence="3" id="KW-1185">Reference proteome</keyword>
<gene>
    <name evidence="2" type="ORF">V6N11_068383</name>
</gene>
<accession>A0ABR2A1V8</accession>
<evidence type="ECO:0000313" key="2">
    <source>
        <dbReference type="EMBL" id="KAK8487013.1"/>
    </source>
</evidence>
<comment type="caution">
    <text evidence="2">The sequence shown here is derived from an EMBL/GenBank/DDBJ whole genome shotgun (WGS) entry which is preliminary data.</text>
</comment>
<sequence length="74" mass="8263">MGSSWEEMGKLELKRRAQERTKAATAMPDHILANTRDGTREGEIAAMAAFVQFEWETVVELKSEVARGEPPTQS</sequence>
<feature type="region of interest" description="Disordered" evidence="1">
    <location>
        <begin position="1"/>
        <end position="29"/>
    </location>
</feature>
<evidence type="ECO:0000313" key="3">
    <source>
        <dbReference type="Proteomes" id="UP001396334"/>
    </source>
</evidence>
<name>A0ABR2A1V8_9ROSI</name>
<dbReference type="EMBL" id="JBBPBN010000414">
    <property type="protein sequence ID" value="KAK8487013.1"/>
    <property type="molecule type" value="Genomic_DNA"/>
</dbReference>
<reference evidence="2 3" key="1">
    <citation type="journal article" date="2024" name="G3 (Bethesda)">
        <title>Genome assembly of Hibiscus sabdariffa L. provides insights into metabolisms of medicinal natural products.</title>
        <authorList>
            <person name="Kim T."/>
        </authorList>
    </citation>
    <scope>NUCLEOTIDE SEQUENCE [LARGE SCALE GENOMIC DNA]</scope>
    <source>
        <strain evidence="2">TK-2024</strain>
        <tissue evidence="2">Old leaves</tissue>
    </source>
</reference>
<feature type="compositionally biased region" description="Basic and acidic residues" evidence="1">
    <location>
        <begin position="7"/>
        <end position="22"/>
    </location>
</feature>
<dbReference type="Proteomes" id="UP001396334">
    <property type="component" value="Unassembled WGS sequence"/>
</dbReference>
<proteinExistence type="predicted"/>
<organism evidence="2 3">
    <name type="scientific">Hibiscus sabdariffa</name>
    <name type="common">roselle</name>
    <dbReference type="NCBI Taxonomy" id="183260"/>
    <lineage>
        <taxon>Eukaryota</taxon>
        <taxon>Viridiplantae</taxon>
        <taxon>Streptophyta</taxon>
        <taxon>Embryophyta</taxon>
        <taxon>Tracheophyta</taxon>
        <taxon>Spermatophyta</taxon>
        <taxon>Magnoliopsida</taxon>
        <taxon>eudicotyledons</taxon>
        <taxon>Gunneridae</taxon>
        <taxon>Pentapetalae</taxon>
        <taxon>rosids</taxon>
        <taxon>malvids</taxon>
        <taxon>Malvales</taxon>
        <taxon>Malvaceae</taxon>
        <taxon>Malvoideae</taxon>
        <taxon>Hibiscus</taxon>
    </lineage>
</organism>